<dbReference type="EMBL" id="QGMY01000004">
    <property type="protein sequence ID" value="PWR73042.1"/>
    <property type="molecule type" value="Genomic_DNA"/>
</dbReference>
<dbReference type="Proteomes" id="UP000245657">
    <property type="component" value="Unassembled WGS sequence"/>
</dbReference>
<dbReference type="Pfam" id="PF08859">
    <property type="entry name" value="DGC"/>
    <property type="match status" value="1"/>
</dbReference>
<dbReference type="InterPro" id="IPR014958">
    <property type="entry name" value="DGC"/>
</dbReference>
<dbReference type="AlphaFoldDB" id="A0A2V2MYM6"/>
<dbReference type="OrthoDB" id="134458at2157"/>
<sequence>MINASPIGSKLIGCKNPFTSRKIVVLDGCSDWCGRKKVQDLGFDPDIHLIATENGIIKKVMEDPLFNEIEHLITVVRDKLR</sequence>
<accession>A0A2V2MYM6</accession>
<dbReference type="GeneID" id="97550023"/>
<evidence type="ECO:0000313" key="2">
    <source>
        <dbReference type="Proteomes" id="UP000245657"/>
    </source>
</evidence>
<name>A0A2V2MYM6_9EURY</name>
<comment type="caution">
    <text evidence="1">The sequence shown here is derived from an EMBL/GenBank/DDBJ whole genome shotgun (WGS) entry which is preliminary data.</text>
</comment>
<evidence type="ECO:0000313" key="1">
    <source>
        <dbReference type="EMBL" id="PWR73042.1"/>
    </source>
</evidence>
<dbReference type="RefSeq" id="WP_109967943.1">
    <property type="nucleotide sequence ID" value="NZ_CP176093.1"/>
</dbReference>
<gene>
    <name evidence="1" type="ORF">DK846_05520</name>
</gene>
<protein>
    <recommendedName>
        <fullName evidence="3">Zinc-binding protein</fullName>
    </recommendedName>
</protein>
<keyword evidence="2" id="KW-1185">Reference proteome</keyword>
<organism evidence="1 2">
    <name type="scientific">Methanospirillum lacunae</name>
    <dbReference type="NCBI Taxonomy" id="668570"/>
    <lineage>
        <taxon>Archaea</taxon>
        <taxon>Methanobacteriati</taxon>
        <taxon>Methanobacteriota</taxon>
        <taxon>Stenosarchaea group</taxon>
        <taxon>Methanomicrobia</taxon>
        <taxon>Methanomicrobiales</taxon>
        <taxon>Methanospirillaceae</taxon>
        <taxon>Methanospirillum</taxon>
    </lineage>
</organism>
<proteinExistence type="predicted"/>
<reference evidence="1 2" key="1">
    <citation type="submission" date="2018-05" db="EMBL/GenBank/DDBJ databases">
        <title>Draft genome of Methanospirillum lacunae Ki8-1.</title>
        <authorList>
            <person name="Dueholm M.S."/>
            <person name="Nielsen P.H."/>
            <person name="Bakmann L.F."/>
            <person name="Otzen D.E."/>
        </authorList>
    </citation>
    <scope>NUCLEOTIDE SEQUENCE [LARGE SCALE GENOMIC DNA]</scope>
    <source>
        <strain evidence="1 2">Ki8-1</strain>
    </source>
</reference>
<evidence type="ECO:0008006" key="3">
    <source>
        <dbReference type="Google" id="ProtNLM"/>
    </source>
</evidence>